<evidence type="ECO:0000256" key="1">
    <source>
        <dbReference type="ARBA" id="ARBA00006479"/>
    </source>
</evidence>
<accession>A0A1H5Y2D1</accession>
<organism evidence="2 3">
    <name type="scientific">Algoriphagus boritolerans DSM 17298 = JCM 18970</name>
    <dbReference type="NCBI Taxonomy" id="1120964"/>
    <lineage>
        <taxon>Bacteria</taxon>
        <taxon>Pseudomonadati</taxon>
        <taxon>Bacteroidota</taxon>
        <taxon>Cytophagia</taxon>
        <taxon>Cytophagales</taxon>
        <taxon>Cyclobacteriaceae</taxon>
        <taxon>Algoriphagus</taxon>
    </lineage>
</organism>
<dbReference type="AlphaFoldDB" id="A0A1H5Y2D1"/>
<comment type="similarity">
    <text evidence="1">Belongs to the ROK (NagC/XylR) family.</text>
</comment>
<dbReference type="OrthoDB" id="849313at2"/>
<sequence length="219" mass="23793">MKVLVIDIGGSNIKILATGQPERIKIPSGGDFTPEQLVPLVIENAKDWEYEAISIGFPGVVKGGKIVADPVNMGAGWKGFDFEKAFGRPVKIINDAAMQALGSYEGGKLLFMGFGTGLGTAMVFEDLILPMEGGHLPFKQGTFETHVGNAAMEKFGKPKWKNWVSQAIAHFNHCFQPDQIVLGGGNSKLLDTFPSNCRLGSNKNAITGGFRLWEKPYKY</sequence>
<keyword evidence="2" id="KW-0808">Transferase</keyword>
<dbReference type="Pfam" id="PF00480">
    <property type="entry name" value="ROK"/>
    <property type="match status" value="1"/>
</dbReference>
<reference evidence="3" key="1">
    <citation type="submission" date="2016-10" db="EMBL/GenBank/DDBJ databases">
        <authorList>
            <person name="Varghese N."/>
            <person name="Submissions S."/>
        </authorList>
    </citation>
    <scope>NUCLEOTIDE SEQUENCE [LARGE SCALE GENOMIC DNA]</scope>
    <source>
        <strain evidence="3">DSM 17298</strain>
    </source>
</reference>
<dbReference type="EMBL" id="FNVR01000016">
    <property type="protein sequence ID" value="SEG18174.1"/>
    <property type="molecule type" value="Genomic_DNA"/>
</dbReference>
<protein>
    <submittedName>
        <fullName evidence="2">Polyphosphate glucokinase</fullName>
    </submittedName>
</protein>
<dbReference type="RefSeq" id="WP_103925436.1">
    <property type="nucleotide sequence ID" value="NZ_FNVR01000016.1"/>
</dbReference>
<evidence type="ECO:0000313" key="2">
    <source>
        <dbReference type="EMBL" id="SEG18174.1"/>
    </source>
</evidence>
<gene>
    <name evidence="2" type="ORF">SAMN03080598_02792</name>
</gene>
<dbReference type="InterPro" id="IPR043129">
    <property type="entry name" value="ATPase_NBD"/>
</dbReference>
<dbReference type="Gene3D" id="3.30.420.40">
    <property type="match status" value="2"/>
</dbReference>
<dbReference type="Proteomes" id="UP000236736">
    <property type="component" value="Unassembled WGS sequence"/>
</dbReference>
<dbReference type="GO" id="GO:0016301">
    <property type="term" value="F:kinase activity"/>
    <property type="evidence" value="ECO:0007669"/>
    <property type="project" value="UniProtKB-KW"/>
</dbReference>
<dbReference type="STRING" id="1120964.GCA_001313265_07238"/>
<dbReference type="SUPFAM" id="SSF53067">
    <property type="entry name" value="Actin-like ATPase domain"/>
    <property type="match status" value="1"/>
</dbReference>
<evidence type="ECO:0000313" key="3">
    <source>
        <dbReference type="Proteomes" id="UP000236736"/>
    </source>
</evidence>
<keyword evidence="2" id="KW-0418">Kinase</keyword>
<dbReference type="PANTHER" id="PTHR18964">
    <property type="entry name" value="ROK (REPRESSOR, ORF, KINASE) FAMILY"/>
    <property type="match status" value="1"/>
</dbReference>
<proteinExistence type="inferred from homology"/>
<dbReference type="InterPro" id="IPR000600">
    <property type="entry name" value="ROK"/>
</dbReference>
<keyword evidence="3" id="KW-1185">Reference proteome</keyword>
<dbReference type="PANTHER" id="PTHR18964:SF149">
    <property type="entry name" value="BIFUNCTIONAL UDP-N-ACETYLGLUCOSAMINE 2-EPIMERASE_N-ACETYLMANNOSAMINE KINASE"/>
    <property type="match status" value="1"/>
</dbReference>
<name>A0A1H5Y2D1_9BACT</name>